<gene>
    <name evidence="3" type="ORF">BSL78_26607</name>
</gene>
<evidence type="ECO:0000313" key="3">
    <source>
        <dbReference type="EMBL" id="PIK36555.1"/>
    </source>
</evidence>
<feature type="domain" description="NACHT" evidence="2">
    <location>
        <begin position="279"/>
        <end position="401"/>
    </location>
</feature>
<dbReference type="InterPro" id="IPR007111">
    <property type="entry name" value="NACHT_NTPase"/>
</dbReference>
<reference evidence="3 4" key="1">
    <citation type="journal article" date="2017" name="PLoS Biol.">
        <title>The sea cucumber genome provides insights into morphological evolution and visceral regeneration.</title>
        <authorList>
            <person name="Zhang X."/>
            <person name="Sun L."/>
            <person name="Yuan J."/>
            <person name="Sun Y."/>
            <person name="Gao Y."/>
            <person name="Zhang L."/>
            <person name="Li S."/>
            <person name="Dai H."/>
            <person name="Hamel J.F."/>
            <person name="Liu C."/>
            <person name="Yu Y."/>
            <person name="Liu S."/>
            <person name="Lin W."/>
            <person name="Guo K."/>
            <person name="Jin S."/>
            <person name="Xu P."/>
            <person name="Storey K.B."/>
            <person name="Huan P."/>
            <person name="Zhang T."/>
            <person name="Zhou Y."/>
            <person name="Zhang J."/>
            <person name="Lin C."/>
            <person name="Li X."/>
            <person name="Xing L."/>
            <person name="Huo D."/>
            <person name="Sun M."/>
            <person name="Wang L."/>
            <person name="Mercier A."/>
            <person name="Li F."/>
            <person name="Yang H."/>
            <person name="Xiang J."/>
        </authorList>
    </citation>
    <scope>NUCLEOTIDE SEQUENCE [LARGE SCALE GENOMIC DNA]</scope>
    <source>
        <strain evidence="3">Shaxun</strain>
        <tissue evidence="3">Muscle</tissue>
    </source>
</reference>
<feature type="transmembrane region" description="Helical" evidence="1">
    <location>
        <begin position="158"/>
        <end position="179"/>
    </location>
</feature>
<dbReference type="PROSITE" id="PS50837">
    <property type="entry name" value="NACHT"/>
    <property type="match status" value="1"/>
</dbReference>
<dbReference type="AlphaFoldDB" id="A0A2G8JLF5"/>
<protein>
    <submittedName>
        <fullName evidence="3">Putative NLR family CARD domain-containing protein 4</fullName>
    </submittedName>
</protein>
<organism evidence="3 4">
    <name type="scientific">Stichopus japonicus</name>
    <name type="common">Sea cucumber</name>
    <dbReference type="NCBI Taxonomy" id="307972"/>
    <lineage>
        <taxon>Eukaryota</taxon>
        <taxon>Metazoa</taxon>
        <taxon>Echinodermata</taxon>
        <taxon>Eleutherozoa</taxon>
        <taxon>Echinozoa</taxon>
        <taxon>Holothuroidea</taxon>
        <taxon>Aspidochirotacea</taxon>
        <taxon>Aspidochirotida</taxon>
        <taxon>Stichopodidae</taxon>
        <taxon>Apostichopus</taxon>
    </lineage>
</organism>
<keyword evidence="1" id="KW-1133">Transmembrane helix</keyword>
<evidence type="ECO:0000256" key="1">
    <source>
        <dbReference type="SAM" id="Phobius"/>
    </source>
</evidence>
<comment type="caution">
    <text evidence="3">The sequence shown here is derived from an EMBL/GenBank/DDBJ whole genome shotgun (WGS) entry which is preliminary data.</text>
</comment>
<proteinExistence type="predicted"/>
<dbReference type="EMBL" id="MRZV01001655">
    <property type="protein sequence ID" value="PIK36555.1"/>
    <property type="molecule type" value="Genomic_DNA"/>
</dbReference>
<accession>A0A2G8JLF5</accession>
<dbReference type="InterPro" id="IPR027417">
    <property type="entry name" value="P-loop_NTPase"/>
</dbReference>
<dbReference type="Gene3D" id="3.40.50.300">
    <property type="entry name" value="P-loop containing nucleotide triphosphate hydrolases"/>
    <property type="match status" value="1"/>
</dbReference>
<dbReference type="SUPFAM" id="SSF52540">
    <property type="entry name" value="P-loop containing nucleoside triphosphate hydrolases"/>
    <property type="match status" value="1"/>
</dbReference>
<dbReference type="PANTHER" id="PTHR46312:SF2">
    <property type="entry name" value="NUCLEOTIDE-BINDING OLIGOMERIZATION DOMAIN-CONTAINING PROTEIN 2-LIKE"/>
    <property type="match status" value="1"/>
</dbReference>
<dbReference type="Pfam" id="PF05729">
    <property type="entry name" value="NACHT"/>
    <property type="match status" value="1"/>
</dbReference>
<keyword evidence="4" id="KW-1185">Reference proteome</keyword>
<dbReference type="OrthoDB" id="120976at2759"/>
<dbReference type="STRING" id="307972.A0A2G8JLF5"/>
<evidence type="ECO:0000259" key="2">
    <source>
        <dbReference type="PROSITE" id="PS50837"/>
    </source>
</evidence>
<dbReference type="Proteomes" id="UP000230750">
    <property type="component" value="Unassembled WGS sequence"/>
</dbReference>
<name>A0A2G8JLF5_STIJA</name>
<keyword evidence="1" id="KW-0472">Membrane</keyword>
<keyword evidence="1" id="KW-0812">Transmembrane</keyword>
<evidence type="ECO:0000313" key="4">
    <source>
        <dbReference type="Proteomes" id="UP000230750"/>
    </source>
</evidence>
<sequence>MPDFKKCFRFIGFIRCLLSCDYKRFHISILSAYPSPPYPVVEGCYNDQFCELDVQREGNLTCSILGILPMVELNCNITDGHGHHVTLTKQDYSVTVNEDMFDIHVTYMYEILGLTESRRSIKCFVIGPTPDMFNLSTEINLILSIDDISDSDMQSTRYIWGLVAFAAFVFVIAVSTLAIRKAKLSASVRKYNGIDPERVPMIESGLDAVTTTFMNEVKAKYESIYAHVQPIPYIKDTMFCVNNVYVEGAIESLQNHKYQESWKPLSSHSEILSNLKKPRILCIQGEPGYGKTTLALQLLYEWCNQNPRSPLRDVKLLIFLRLRQLGGVTSIFEAIRRFILPKDSSISTNLVEDILRKCSSVLFVLDGYDEYPDRDKLSTDISLILKRELLQGVSVILTTRSCLLPTELTPQTEHFRLTGFGEKQRDQYIRRAVTDDDREAIERIKIQLQRNPVLGDLLQVPLLFVLFAHMASKSEDFQMLTSVTSVFRFMISCFHSHMQNKMADENVESFQTAGNQHSELNIVAFESLVDGKQSSSWDESSLRERLGEDLYRQYLRIGILVEEEILTDNPNSLIHLQYKTKVRFYHKLFCEWYAAHYLGEFLSTGNLENSDVKKVLCQMDPFEFQYVYRFACGLNRDAFDKIISYLQDSDEGQHFAILCILEQEGKSAHYTLQAVRELVSKSVELNGLHSRLLQRSKIQILELASKKEIPITELRLVESFVRIQKDSLVLRSGLLLKGLSTVAKIGITTEDGRKLTEGDVIGILKYGQHSNSFQELWFYNCPLPQSVNPDLIPKDIKTRKVEVLWVCVASYLDLQSGQWIKADDPAKIAKLCSDIVMIDNDNDTSIQKATIQLLEDASKHNVPVFKLYMFESFGNVDGGNIVLRSGLHLPALTTVEWIELDTEEGRELTQEEIVGILNYVNMSDRLMELQVFVCLMPASIPVDLIPSRLESRNVTVRWYPHGIRKYNYRLNLKLGQWQKNQKESLLTYEEHVYETKIFRKNWRNSAWQKKRVSLNEAGTSL</sequence>
<dbReference type="PANTHER" id="PTHR46312">
    <property type="entry name" value="NACHT DOMAIN-CONTAINING PROTEIN"/>
    <property type="match status" value="1"/>
</dbReference>